<protein>
    <submittedName>
        <fullName evidence="2">Uncharacterized protein</fullName>
    </submittedName>
</protein>
<dbReference type="AlphaFoldDB" id="A0A7W8Z5Y6"/>
<keyword evidence="3" id="KW-1185">Reference proteome</keyword>
<name>A0A7W8Z5Y6_9ACTN</name>
<comment type="caution">
    <text evidence="2">The sequence shown here is derived from an EMBL/GenBank/DDBJ whole genome shotgun (WGS) entry which is preliminary data.</text>
</comment>
<keyword evidence="1" id="KW-0472">Membrane</keyword>
<organism evidence="2 3">
    <name type="scientific">Sphaerisporangium krabiense</name>
    <dbReference type="NCBI Taxonomy" id="763782"/>
    <lineage>
        <taxon>Bacteria</taxon>
        <taxon>Bacillati</taxon>
        <taxon>Actinomycetota</taxon>
        <taxon>Actinomycetes</taxon>
        <taxon>Streptosporangiales</taxon>
        <taxon>Streptosporangiaceae</taxon>
        <taxon>Sphaerisporangium</taxon>
    </lineage>
</organism>
<sequence>MVDEGQTRFAATEQVMQPLIPFVCRRHLGERCRLAVWALVVAAFAAGFVMPMSAKADDETAARPLAARSAACGGHDAHKLVTCPSPRPSPRP</sequence>
<dbReference type="Proteomes" id="UP000588112">
    <property type="component" value="Unassembled WGS sequence"/>
</dbReference>
<keyword evidence="1" id="KW-0812">Transmembrane</keyword>
<proteinExistence type="predicted"/>
<dbReference type="EMBL" id="JACHBR010000001">
    <property type="protein sequence ID" value="MBB5627870.1"/>
    <property type="molecule type" value="Genomic_DNA"/>
</dbReference>
<accession>A0A7W8Z5Y6</accession>
<feature type="transmembrane region" description="Helical" evidence="1">
    <location>
        <begin position="34"/>
        <end position="54"/>
    </location>
</feature>
<dbReference type="RefSeq" id="WP_184612468.1">
    <property type="nucleotide sequence ID" value="NZ_BOOS01000015.1"/>
</dbReference>
<reference evidence="2 3" key="1">
    <citation type="submission" date="2020-08" db="EMBL/GenBank/DDBJ databases">
        <title>Sequencing the genomes of 1000 actinobacteria strains.</title>
        <authorList>
            <person name="Klenk H.-P."/>
        </authorList>
    </citation>
    <scope>NUCLEOTIDE SEQUENCE [LARGE SCALE GENOMIC DNA]</scope>
    <source>
        <strain evidence="2 3">DSM 45790</strain>
    </source>
</reference>
<keyword evidence="1" id="KW-1133">Transmembrane helix</keyword>
<gene>
    <name evidence="2" type="ORF">BJ981_003569</name>
</gene>
<evidence type="ECO:0000313" key="2">
    <source>
        <dbReference type="EMBL" id="MBB5627870.1"/>
    </source>
</evidence>
<evidence type="ECO:0000256" key="1">
    <source>
        <dbReference type="SAM" id="Phobius"/>
    </source>
</evidence>
<evidence type="ECO:0000313" key="3">
    <source>
        <dbReference type="Proteomes" id="UP000588112"/>
    </source>
</evidence>